<protein>
    <submittedName>
        <fullName evidence="2">Pimeloyl-ACP methyl ester carboxylesterase</fullName>
    </submittedName>
</protein>
<keyword evidence="3" id="KW-1185">Reference proteome</keyword>
<dbReference type="PANTHER" id="PTHR43433">
    <property type="entry name" value="HYDROLASE, ALPHA/BETA FOLD FAMILY PROTEIN"/>
    <property type="match status" value="1"/>
</dbReference>
<accession>A0A239IMN2</accession>
<dbReference type="Gene3D" id="3.40.50.1820">
    <property type="entry name" value="alpha/beta hydrolase"/>
    <property type="match status" value="1"/>
</dbReference>
<dbReference type="Pfam" id="PF00561">
    <property type="entry name" value="Abhydrolase_1"/>
    <property type="match status" value="1"/>
</dbReference>
<reference evidence="2 3" key="1">
    <citation type="submission" date="2017-06" db="EMBL/GenBank/DDBJ databases">
        <authorList>
            <person name="Kim H.J."/>
            <person name="Triplett B.A."/>
        </authorList>
    </citation>
    <scope>NUCLEOTIDE SEQUENCE [LARGE SCALE GENOMIC DNA]</scope>
    <source>
        <strain evidence="2 3">U15</strain>
    </source>
</reference>
<dbReference type="InterPro" id="IPR029058">
    <property type="entry name" value="AB_hydrolase_fold"/>
</dbReference>
<dbReference type="PANTHER" id="PTHR43433:SF10">
    <property type="entry name" value="AB HYDROLASE-1 DOMAIN-CONTAINING PROTEIN"/>
    <property type="match status" value="1"/>
</dbReference>
<evidence type="ECO:0000259" key="1">
    <source>
        <dbReference type="Pfam" id="PF00561"/>
    </source>
</evidence>
<proteinExistence type="predicted"/>
<name>A0A239IMN2_9BURK</name>
<dbReference type="RefSeq" id="WP_089400104.1">
    <property type="nucleotide sequence ID" value="NZ_FZOT01000010.1"/>
</dbReference>
<feature type="domain" description="AB hydrolase-1" evidence="1">
    <location>
        <begin position="22"/>
        <end position="125"/>
    </location>
</feature>
<gene>
    <name evidence="2" type="ORF">SAMN06265795_11031</name>
</gene>
<dbReference type="AlphaFoldDB" id="A0A239IMN2"/>
<dbReference type="OrthoDB" id="8957634at2"/>
<sequence length="286" mass="30925">MATAIIDGIKTRYEVVGEGEPLLMFSPGGFDATLEKWSSLGIYAKTKPLEHLTKRYQCIIYDRRETGQSGGRVERVGWSDFVAQGKGLLDHLGIKKAHLMGGCMGCSPVAAFAVAHPEAVQSMVLYWPVGGAKYRISSHQRFAEHLAFVHQNGLQAVVDLVQKDGKAFGADPRGGPWASVIRSDPAFAAAYAAQSADKYKLVVAAMGRTLFDRDTAPGAEPEELMQLDIPALIVPGRDASHATSAARYLEECLPKSEYWDVTPEQQTEAATAERLLDFLGRAGSGA</sequence>
<evidence type="ECO:0000313" key="2">
    <source>
        <dbReference type="EMBL" id="SNS94825.1"/>
    </source>
</evidence>
<evidence type="ECO:0000313" key="3">
    <source>
        <dbReference type="Proteomes" id="UP000198284"/>
    </source>
</evidence>
<dbReference type="InterPro" id="IPR050471">
    <property type="entry name" value="AB_hydrolase"/>
</dbReference>
<dbReference type="EMBL" id="FZOT01000010">
    <property type="protein sequence ID" value="SNS94825.1"/>
    <property type="molecule type" value="Genomic_DNA"/>
</dbReference>
<dbReference type="Proteomes" id="UP000198284">
    <property type="component" value="Unassembled WGS sequence"/>
</dbReference>
<dbReference type="InterPro" id="IPR000073">
    <property type="entry name" value="AB_hydrolase_1"/>
</dbReference>
<organism evidence="2 3">
    <name type="scientific">Noviherbaspirillum humi</name>
    <dbReference type="NCBI Taxonomy" id="1688639"/>
    <lineage>
        <taxon>Bacteria</taxon>
        <taxon>Pseudomonadati</taxon>
        <taxon>Pseudomonadota</taxon>
        <taxon>Betaproteobacteria</taxon>
        <taxon>Burkholderiales</taxon>
        <taxon>Oxalobacteraceae</taxon>
        <taxon>Noviherbaspirillum</taxon>
    </lineage>
</organism>
<dbReference type="SUPFAM" id="SSF53474">
    <property type="entry name" value="alpha/beta-Hydrolases"/>
    <property type="match status" value="1"/>
</dbReference>